<protein>
    <recommendedName>
        <fullName evidence="3">F-box domain-containing protein</fullName>
    </recommendedName>
</protein>
<name>A0A8H3CMN4_9AGAM</name>
<gene>
    <name evidence="1" type="ORF">RDB_LOCUS100689</name>
</gene>
<sequence>MLRVTHKLPGICSTYIRGPAPPERENKPAINQLPPEVLSCIMLIGVESDGRVWRWESPGVGSQQVAAQVCRYWHHVAISTPGLWTFIHIKTVLLKHPISLYLFRAGPSALLDIVIDMPSQSHLHDQDGESFRHILCSLATLGASSDRWRTLFIRPHKDHSKIYSGLANFFHQNSASSLQRLRLDSSKGTDTSFRIHGPIGNTGTRDSEDFRASGPSLTNLRCLEVILRSYGPTVPPTLAREFTKLTTLSITYKLDQTELSNILLSNPYLESLQLDEDKDYSFSDISLQQSSINLVRHATAPALRSLFIHTKGGASWVLRMVTAIKAPALHQFSFGCADHHPEDLHCLVTYITTGILPSHLTDSDSGRGPIYSSLQNLDVSGFACQKKDFETLISSFPHLTHLSVCWKTVRRWDMNEAPRLLSNLQRLGFPDFPVTDTILMSFLSRGIEIAAPIKEIGVRGGRLRLRTTPHKPPDFEIGRPWVNLGYEYYQYEDGIIRGDLQSLQWTY</sequence>
<evidence type="ECO:0000313" key="1">
    <source>
        <dbReference type="EMBL" id="CAE6490521.1"/>
    </source>
</evidence>
<dbReference type="PANTHER" id="PTHR38926:SF5">
    <property type="entry name" value="F-BOX AND LEUCINE-RICH REPEAT PROTEIN 6"/>
    <property type="match status" value="1"/>
</dbReference>
<dbReference type="Proteomes" id="UP000663853">
    <property type="component" value="Unassembled WGS sequence"/>
</dbReference>
<dbReference type="SUPFAM" id="SSF52047">
    <property type="entry name" value="RNI-like"/>
    <property type="match status" value="1"/>
</dbReference>
<proteinExistence type="predicted"/>
<evidence type="ECO:0000313" key="2">
    <source>
        <dbReference type="Proteomes" id="UP000663853"/>
    </source>
</evidence>
<dbReference type="InterPro" id="IPR032675">
    <property type="entry name" value="LRR_dom_sf"/>
</dbReference>
<accession>A0A8H3CMN4</accession>
<dbReference type="AlphaFoldDB" id="A0A8H3CMN4"/>
<organism evidence="1 2">
    <name type="scientific">Rhizoctonia solani</name>
    <dbReference type="NCBI Taxonomy" id="456999"/>
    <lineage>
        <taxon>Eukaryota</taxon>
        <taxon>Fungi</taxon>
        <taxon>Dikarya</taxon>
        <taxon>Basidiomycota</taxon>
        <taxon>Agaricomycotina</taxon>
        <taxon>Agaricomycetes</taxon>
        <taxon>Cantharellales</taxon>
        <taxon>Ceratobasidiaceae</taxon>
        <taxon>Rhizoctonia</taxon>
    </lineage>
</organism>
<dbReference type="PANTHER" id="PTHR38926">
    <property type="entry name" value="F-BOX DOMAIN CONTAINING PROTEIN, EXPRESSED"/>
    <property type="match status" value="1"/>
</dbReference>
<reference evidence="1" key="1">
    <citation type="submission" date="2021-01" db="EMBL/GenBank/DDBJ databases">
        <authorList>
            <person name="Kaushik A."/>
        </authorList>
    </citation>
    <scope>NUCLEOTIDE SEQUENCE</scope>
    <source>
        <strain evidence="1">AG6-10EEA</strain>
    </source>
</reference>
<dbReference type="EMBL" id="CAJMXA010003036">
    <property type="protein sequence ID" value="CAE6490521.1"/>
    <property type="molecule type" value="Genomic_DNA"/>
</dbReference>
<comment type="caution">
    <text evidence="1">The sequence shown here is derived from an EMBL/GenBank/DDBJ whole genome shotgun (WGS) entry which is preliminary data.</text>
</comment>
<dbReference type="Gene3D" id="3.80.10.10">
    <property type="entry name" value="Ribonuclease Inhibitor"/>
    <property type="match status" value="1"/>
</dbReference>
<evidence type="ECO:0008006" key="3">
    <source>
        <dbReference type="Google" id="ProtNLM"/>
    </source>
</evidence>